<dbReference type="Proteomes" id="UP000696280">
    <property type="component" value="Unassembled WGS sequence"/>
</dbReference>
<evidence type="ECO:0000313" key="5">
    <source>
        <dbReference type="EMBL" id="CAG8955146.1"/>
    </source>
</evidence>
<dbReference type="InterPro" id="IPR027417">
    <property type="entry name" value="P-loop_NTPase"/>
</dbReference>
<dbReference type="Pfam" id="PF00176">
    <property type="entry name" value="SNF2-rel_dom"/>
    <property type="match status" value="1"/>
</dbReference>
<feature type="compositionally biased region" description="Pro residues" evidence="3">
    <location>
        <begin position="83"/>
        <end position="96"/>
    </location>
</feature>
<dbReference type="InterPro" id="IPR000330">
    <property type="entry name" value="SNF2_N"/>
</dbReference>
<keyword evidence="6" id="KW-1185">Reference proteome</keyword>
<comment type="caution">
    <text evidence="5">The sequence shown here is derived from an EMBL/GenBank/DDBJ whole genome shotgun (WGS) entry which is preliminary data.</text>
</comment>
<evidence type="ECO:0000313" key="6">
    <source>
        <dbReference type="Proteomes" id="UP000696280"/>
    </source>
</evidence>
<reference evidence="5" key="1">
    <citation type="submission" date="2021-07" db="EMBL/GenBank/DDBJ databases">
        <authorList>
            <person name="Durling M."/>
        </authorList>
    </citation>
    <scope>NUCLEOTIDE SEQUENCE</scope>
</reference>
<feature type="domain" description="SNF2 N-terminal" evidence="4">
    <location>
        <begin position="6"/>
        <end position="46"/>
    </location>
</feature>
<dbReference type="InterPro" id="IPR038718">
    <property type="entry name" value="SNF2-like_sf"/>
</dbReference>
<dbReference type="Gene3D" id="3.40.50.10810">
    <property type="entry name" value="Tandem AAA-ATPase domain"/>
    <property type="match status" value="1"/>
</dbReference>
<evidence type="ECO:0000256" key="2">
    <source>
        <dbReference type="ARBA" id="ARBA00022840"/>
    </source>
</evidence>
<name>A0A9N9PPX9_9HELO</name>
<keyword evidence="2" id="KW-0067">ATP-binding</keyword>
<dbReference type="SUPFAM" id="SSF52540">
    <property type="entry name" value="P-loop containing nucleoside triphosphate hydrolases"/>
    <property type="match status" value="1"/>
</dbReference>
<feature type="region of interest" description="Disordered" evidence="3">
    <location>
        <begin position="65"/>
        <end position="96"/>
    </location>
</feature>
<sequence>MLNVIQVTAVDHIYRKYQRETRGVLLGDQAGLGKTGTMISFIHKCALLRRKETEQWTAQLNQWHHDQNDDGCHPLRRHRPKPVHPAGPPQPFLERV</sequence>
<dbReference type="EMBL" id="CAJVRL010000060">
    <property type="protein sequence ID" value="CAG8955146.1"/>
    <property type="molecule type" value="Genomic_DNA"/>
</dbReference>
<evidence type="ECO:0000259" key="4">
    <source>
        <dbReference type="Pfam" id="PF00176"/>
    </source>
</evidence>
<protein>
    <recommendedName>
        <fullName evidence="4">SNF2 N-terminal domain-containing protein</fullName>
    </recommendedName>
</protein>
<organism evidence="5 6">
    <name type="scientific">Hymenoscyphus fraxineus</name>
    <dbReference type="NCBI Taxonomy" id="746836"/>
    <lineage>
        <taxon>Eukaryota</taxon>
        <taxon>Fungi</taxon>
        <taxon>Dikarya</taxon>
        <taxon>Ascomycota</taxon>
        <taxon>Pezizomycotina</taxon>
        <taxon>Leotiomycetes</taxon>
        <taxon>Helotiales</taxon>
        <taxon>Helotiaceae</taxon>
        <taxon>Hymenoscyphus</taxon>
    </lineage>
</organism>
<keyword evidence="1" id="KW-0547">Nucleotide-binding</keyword>
<dbReference type="GO" id="GO:0005524">
    <property type="term" value="F:ATP binding"/>
    <property type="evidence" value="ECO:0007669"/>
    <property type="project" value="InterPro"/>
</dbReference>
<evidence type="ECO:0000256" key="3">
    <source>
        <dbReference type="SAM" id="MobiDB-lite"/>
    </source>
</evidence>
<accession>A0A9N9PPX9</accession>
<gene>
    <name evidence="5" type="ORF">HYFRA_00007161</name>
</gene>
<proteinExistence type="predicted"/>
<dbReference type="AlphaFoldDB" id="A0A9N9PPX9"/>
<evidence type="ECO:0000256" key="1">
    <source>
        <dbReference type="ARBA" id="ARBA00022741"/>
    </source>
</evidence>